<protein>
    <recommendedName>
        <fullName evidence="9">Xylanolytic transcriptional activator regulatory domain-containing protein</fullName>
    </recommendedName>
</protein>
<feature type="compositionally biased region" description="Polar residues" evidence="8">
    <location>
        <begin position="88"/>
        <end position="104"/>
    </location>
</feature>
<dbReference type="InterPro" id="IPR036864">
    <property type="entry name" value="Zn2-C6_fun-type_DNA-bd_sf"/>
</dbReference>
<keyword evidence="3" id="KW-0862">Zinc</keyword>
<dbReference type="AlphaFoldDB" id="A0A9N9Y1D8"/>
<evidence type="ECO:0000256" key="3">
    <source>
        <dbReference type="ARBA" id="ARBA00022833"/>
    </source>
</evidence>
<comment type="caution">
    <text evidence="10">The sequence shown here is derived from an EMBL/GenBank/DDBJ whole genome shotgun (WGS) entry which is preliminary data.</text>
</comment>
<dbReference type="GO" id="GO:0005634">
    <property type="term" value="C:nucleus"/>
    <property type="evidence" value="ECO:0007669"/>
    <property type="project" value="UniProtKB-SubCell"/>
</dbReference>
<keyword evidence="4" id="KW-0805">Transcription regulation</keyword>
<dbReference type="PANTHER" id="PTHR47782:SF12">
    <property type="entry name" value="ZN(II)2CYS6 TRANSCRIPTION FACTOR (EUROFUNG)"/>
    <property type="match status" value="1"/>
</dbReference>
<dbReference type="GO" id="GO:0045944">
    <property type="term" value="P:positive regulation of transcription by RNA polymerase II"/>
    <property type="evidence" value="ECO:0007669"/>
    <property type="project" value="TreeGrafter"/>
</dbReference>
<evidence type="ECO:0000256" key="7">
    <source>
        <dbReference type="ARBA" id="ARBA00023242"/>
    </source>
</evidence>
<dbReference type="EMBL" id="CABFNO020001394">
    <property type="protein sequence ID" value="CAG9985145.1"/>
    <property type="molecule type" value="Genomic_DNA"/>
</dbReference>
<organism evidence="10 11">
    <name type="scientific">Clonostachys byssicola</name>
    <dbReference type="NCBI Taxonomy" id="160290"/>
    <lineage>
        <taxon>Eukaryota</taxon>
        <taxon>Fungi</taxon>
        <taxon>Dikarya</taxon>
        <taxon>Ascomycota</taxon>
        <taxon>Pezizomycotina</taxon>
        <taxon>Sordariomycetes</taxon>
        <taxon>Hypocreomycetidae</taxon>
        <taxon>Hypocreales</taxon>
        <taxon>Bionectriaceae</taxon>
        <taxon>Clonostachys</taxon>
    </lineage>
</organism>
<keyword evidence="2" id="KW-0479">Metal-binding</keyword>
<proteinExistence type="predicted"/>
<dbReference type="Gene3D" id="4.10.240.10">
    <property type="entry name" value="Zn(2)-C6 fungal-type DNA-binding domain"/>
    <property type="match status" value="1"/>
</dbReference>
<keyword evidence="5" id="KW-0238">DNA-binding</keyword>
<dbReference type="Proteomes" id="UP000754883">
    <property type="component" value="Unassembled WGS sequence"/>
</dbReference>
<dbReference type="PANTHER" id="PTHR47782">
    <property type="entry name" value="ZN(II)2CYS6 TRANSCRIPTION FACTOR (EUROFUNG)-RELATED"/>
    <property type="match status" value="1"/>
</dbReference>
<dbReference type="OrthoDB" id="189997at2759"/>
<feature type="region of interest" description="Disordered" evidence="8">
    <location>
        <begin position="82"/>
        <end position="109"/>
    </location>
</feature>
<name>A0A9N9Y1D8_9HYPO</name>
<reference evidence="11" key="1">
    <citation type="submission" date="2019-06" db="EMBL/GenBank/DDBJ databases">
        <authorList>
            <person name="Broberg M."/>
        </authorList>
    </citation>
    <scope>NUCLEOTIDE SEQUENCE [LARGE SCALE GENOMIC DNA]</scope>
</reference>
<dbReference type="InterPro" id="IPR052202">
    <property type="entry name" value="Yeast_MetPath_Reg"/>
</dbReference>
<sequence length="660" mass="73995">MANVSNNEANISVQCDDQVPACSNCRRIGSGEHMDALCPKEGLNNRARIVVCLVEDPATKRQQPRNYLETLEERVRFLEEKLRESDLEGSTASPSNDASASFRRTSSEQHELGDLSSMIGTLSLSAAGAEPHYLGSSSVFAFARFVEPSLRQVVSSIPPSRTDEGSSQPSLLNPCPLPDYQTAARLSNAYFQNIHPQYPFLHEPTFKTWESALKSSLDPFEVLEYKYVPIYFLYMVYAVGALLLPTPGCSPERLYASALLYIDEILYHDNLECIQAILCSATYSLRSSKGTSHWKLAGQALRQCINLGYHRDQNRLRLARSQVQSELQKRAFWSAYSMECSASLLLGRPLSLRIQEIDLPLDLEDSCFTKTGLYESPRTSSEPPTMMTHAIHGFRFRNLLGRIHSTLYSDNTATDFDRRDAHIKDLLEELDKLMASRPLPRSPPDGGALSFFTTPDWYQAVYDSAILQLYRFHITDTQRPIPPEVITKCMRAAKSACHSYRRQFLGTPTTPTWGALHELFMAGLTYLYCLWKAPTVRDSLRHDQISSTCTDCTMVLVIMAERWKDAAPYRDVFEALASRTMTMIADKQQGKEAAPTWFATEQDQYSADLPEWMAGIADSGISLGVDLLLSGLGDDFSFSGTGEGDDGSWDRADISTMYQM</sequence>
<evidence type="ECO:0000256" key="1">
    <source>
        <dbReference type="ARBA" id="ARBA00004123"/>
    </source>
</evidence>
<gene>
    <name evidence="10" type="ORF">CBYS24578_00006818</name>
</gene>
<dbReference type="Pfam" id="PF04082">
    <property type="entry name" value="Fungal_trans"/>
    <property type="match status" value="1"/>
</dbReference>
<dbReference type="GO" id="GO:0006351">
    <property type="term" value="P:DNA-templated transcription"/>
    <property type="evidence" value="ECO:0007669"/>
    <property type="project" value="InterPro"/>
</dbReference>
<feature type="domain" description="Xylanolytic transcriptional activator regulatory" evidence="9">
    <location>
        <begin position="293"/>
        <end position="366"/>
    </location>
</feature>
<dbReference type="GO" id="GO:0000981">
    <property type="term" value="F:DNA-binding transcription factor activity, RNA polymerase II-specific"/>
    <property type="evidence" value="ECO:0007669"/>
    <property type="project" value="InterPro"/>
</dbReference>
<keyword evidence="6" id="KW-0804">Transcription</keyword>
<evidence type="ECO:0000256" key="5">
    <source>
        <dbReference type="ARBA" id="ARBA00023125"/>
    </source>
</evidence>
<evidence type="ECO:0000313" key="11">
    <source>
        <dbReference type="Proteomes" id="UP000754883"/>
    </source>
</evidence>
<dbReference type="CDD" id="cd14653">
    <property type="entry name" value="ZIP_Gal4p-like"/>
    <property type="match status" value="1"/>
</dbReference>
<dbReference type="GO" id="GO:0043565">
    <property type="term" value="F:sequence-specific DNA binding"/>
    <property type="evidence" value="ECO:0007669"/>
    <property type="project" value="TreeGrafter"/>
</dbReference>
<dbReference type="SMART" id="SM00906">
    <property type="entry name" value="Fungal_trans"/>
    <property type="match status" value="1"/>
</dbReference>
<accession>A0A9N9Y1D8</accession>
<evidence type="ECO:0000259" key="9">
    <source>
        <dbReference type="SMART" id="SM00906"/>
    </source>
</evidence>
<dbReference type="CDD" id="cd12148">
    <property type="entry name" value="fungal_TF_MHR"/>
    <property type="match status" value="1"/>
</dbReference>
<dbReference type="InterPro" id="IPR007219">
    <property type="entry name" value="XnlR_reg_dom"/>
</dbReference>
<reference evidence="10 11" key="2">
    <citation type="submission" date="2021-10" db="EMBL/GenBank/DDBJ databases">
        <authorList>
            <person name="Piombo E."/>
        </authorList>
    </citation>
    <scope>NUCLEOTIDE SEQUENCE [LARGE SCALE GENOMIC DNA]</scope>
</reference>
<comment type="subcellular location">
    <subcellularLocation>
        <location evidence="1">Nucleus</location>
    </subcellularLocation>
</comment>
<keyword evidence="11" id="KW-1185">Reference proteome</keyword>
<keyword evidence="7" id="KW-0539">Nucleus</keyword>
<evidence type="ECO:0000256" key="2">
    <source>
        <dbReference type="ARBA" id="ARBA00022723"/>
    </source>
</evidence>
<evidence type="ECO:0000313" key="10">
    <source>
        <dbReference type="EMBL" id="CAG9985145.1"/>
    </source>
</evidence>
<dbReference type="GO" id="GO:0008270">
    <property type="term" value="F:zinc ion binding"/>
    <property type="evidence" value="ECO:0007669"/>
    <property type="project" value="InterPro"/>
</dbReference>
<evidence type="ECO:0000256" key="4">
    <source>
        <dbReference type="ARBA" id="ARBA00023015"/>
    </source>
</evidence>
<evidence type="ECO:0000256" key="8">
    <source>
        <dbReference type="SAM" id="MobiDB-lite"/>
    </source>
</evidence>
<evidence type="ECO:0000256" key="6">
    <source>
        <dbReference type="ARBA" id="ARBA00023163"/>
    </source>
</evidence>